<dbReference type="Proteomes" id="UP000002748">
    <property type="component" value="Unassembled WGS sequence"/>
</dbReference>
<dbReference type="GeneID" id="25988636"/>
<evidence type="ECO:0000256" key="1">
    <source>
        <dbReference type="SAM" id="MobiDB-lite"/>
    </source>
</evidence>
<sequence length="213" mass="23030">MDSSSPCELGAFDRADLRMWQYYRTVPALYRYRVFGIEFSNKTFPWIFAAQVSSPSAHLKLTSALLLQATRLDTRLACRPTDGLLLPHGHALLPSLTAAAAAALASASRMANSAGPVPTAGARLLAHRRELENRGLRGLLAARAGLDVPAPRPAETEGDETPTPPTARGAMGEWVDEMTGRSTRAPTEQEIAALSNMFPNLSRPAIIDALQRR</sequence>
<evidence type="ECO:0008006" key="4">
    <source>
        <dbReference type="Google" id="ProtNLM"/>
    </source>
</evidence>
<feature type="region of interest" description="Disordered" evidence="1">
    <location>
        <begin position="147"/>
        <end position="170"/>
    </location>
</feature>
<evidence type="ECO:0000313" key="2">
    <source>
        <dbReference type="EMBL" id="EJT46295.1"/>
    </source>
</evidence>
<dbReference type="OrthoDB" id="272778at2759"/>
<dbReference type="KEGG" id="tasa:A1Q1_05124"/>
<name>J4U7J5_TRIAS</name>
<organism evidence="2 3">
    <name type="scientific">Trichosporon asahii var. asahii (strain ATCC 90039 / CBS 2479 / JCM 2466 / KCTC 7840 / NBRC 103889/ NCYC 2677 / UAMH 7654)</name>
    <name type="common">Yeast</name>
    <dbReference type="NCBI Taxonomy" id="1186058"/>
    <lineage>
        <taxon>Eukaryota</taxon>
        <taxon>Fungi</taxon>
        <taxon>Dikarya</taxon>
        <taxon>Basidiomycota</taxon>
        <taxon>Agaricomycotina</taxon>
        <taxon>Tremellomycetes</taxon>
        <taxon>Trichosporonales</taxon>
        <taxon>Trichosporonaceae</taxon>
        <taxon>Trichosporon</taxon>
    </lineage>
</organism>
<dbReference type="HOGENOM" id="CLU_1295216_0_0_1"/>
<evidence type="ECO:0000313" key="3">
    <source>
        <dbReference type="Proteomes" id="UP000002748"/>
    </source>
</evidence>
<proteinExistence type="predicted"/>
<dbReference type="EMBL" id="ALBS01000297">
    <property type="protein sequence ID" value="EJT46295.1"/>
    <property type="molecule type" value="Genomic_DNA"/>
</dbReference>
<dbReference type="AlphaFoldDB" id="J4U7J5"/>
<comment type="caution">
    <text evidence="2">The sequence shown here is derived from an EMBL/GenBank/DDBJ whole genome shotgun (WGS) entry which is preliminary data.</text>
</comment>
<reference evidence="2 3" key="1">
    <citation type="journal article" date="2012" name="Eukaryot. Cell">
        <title>Draft genome sequence of CBS 2479, the standard type strain of Trichosporon asahii.</title>
        <authorList>
            <person name="Yang R.Y."/>
            <person name="Li H.T."/>
            <person name="Zhu H."/>
            <person name="Zhou G.P."/>
            <person name="Wang M."/>
            <person name="Wang L."/>
        </authorList>
    </citation>
    <scope>NUCLEOTIDE SEQUENCE [LARGE SCALE GENOMIC DNA]</scope>
    <source>
        <strain evidence="3">ATCC 90039 / CBS 2479 / JCM 2466 / KCTC 7840 / NCYC 2677 / UAMH 7654</strain>
    </source>
</reference>
<protein>
    <recommendedName>
        <fullName evidence="4">CUE domain-containing protein</fullName>
    </recommendedName>
</protein>
<dbReference type="RefSeq" id="XP_014177406.1">
    <property type="nucleotide sequence ID" value="XM_014321931.1"/>
</dbReference>
<dbReference type="VEuPathDB" id="FungiDB:A1Q1_05124"/>
<gene>
    <name evidence="2" type="ORF">A1Q1_05124</name>
</gene>
<accession>J4U7J5</accession>